<keyword evidence="3" id="KW-1185">Reference proteome</keyword>
<dbReference type="OrthoDB" id="4732550at2759"/>
<dbReference type="Proteomes" id="UP000248340">
    <property type="component" value="Unassembled WGS sequence"/>
</dbReference>
<evidence type="ECO:0000256" key="1">
    <source>
        <dbReference type="SAM" id="MobiDB-lite"/>
    </source>
</evidence>
<dbReference type="VEuPathDB" id="FungiDB:BO82DRAFT_377056"/>
<reference evidence="2 3" key="1">
    <citation type="submission" date="2016-12" db="EMBL/GenBank/DDBJ databases">
        <title>The genomes of Aspergillus section Nigri reveals drivers in fungal speciation.</title>
        <authorList>
            <consortium name="DOE Joint Genome Institute"/>
            <person name="Vesth T.C."/>
            <person name="Nybo J."/>
            <person name="Theobald S."/>
            <person name="Brandl J."/>
            <person name="Frisvad J.C."/>
            <person name="Nielsen K.F."/>
            <person name="Lyhne E.K."/>
            <person name="Kogle M.E."/>
            <person name="Kuo A."/>
            <person name="Riley R."/>
            <person name="Clum A."/>
            <person name="Nolan M."/>
            <person name="Lipzen A."/>
            <person name="Salamov A."/>
            <person name="Henrissat B."/>
            <person name="Wiebenga A."/>
            <person name="De Vries R.P."/>
            <person name="Grigoriev I.V."/>
            <person name="Mortensen U.H."/>
            <person name="Andersen M.R."/>
            <person name="Baker S.E."/>
        </authorList>
    </citation>
    <scope>NUCLEOTIDE SEQUENCE [LARGE SCALE GENOMIC DNA]</scope>
    <source>
        <strain evidence="2 3">CBS 121591</strain>
    </source>
</reference>
<dbReference type="RefSeq" id="XP_025488797.1">
    <property type="nucleotide sequence ID" value="XM_025637560.1"/>
</dbReference>
<evidence type="ECO:0000313" key="2">
    <source>
        <dbReference type="EMBL" id="PYH78597.1"/>
    </source>
</evidence>
<proteinExistence type="predicted"/>
<accession>A0A319C3C3</accession>
<evidence type="ECO:0000313" key="3">
    <source>
        <dbReference type="Proteomes" id="UP000248340"/>
    </source>
</evidence>
<feature type="region of interest" description="Disordered" evidence="1">
    <location>
        <begin position="132"/>
        <end position="165"/>
    </location>
</feature>
<organism evidence="2 3">
    <name type="scientific">Aspergillus uvarum CBS 121591</name>
    <dbReference type="NCBI Taxonomy" id="1448315"/>
    <lineage>
        <taxon>Eukaryota</taxon>
        <taxon>Fungi</taxon>
        <taxon>Dikarya</taxon>
        <taxon>Ascomycota</taxon>
        <taxon>Pezizomycotina</taxon>
        <taxon>Eurotiomycetes</taxon>
        <taxon>Eurotiomycetidae</taxon>
        <taxon>Eurotiales</taxon>
        <taxon>Aspergillaceae</taxon>
        <taxon>Aspergillus</taxon>
        <taxon>Aspergillus subgen. Circumdati</taxon>
    </lineage>
</organism>
<name>A0A319C3C3_9EURO</name>
<sequence>MSRKYHPKVKQTASTSTFTAPSERTLRCAALLPDGKECSRTIKKPEHQYCRPHHQEYKNLHSEYKRLEEEYNAFLLGDTHASAAAVTEKIARGRRVITLRDEVNRRFFSVSEGNRNHVRWILKLKREVDTLEEKSKMGSDRAGGGGEPAQEAHSGPAGNSTESEIPRGKSIYRSLFSPDVPMSDLDHLPDDSPVRVLKTALALVTDGSRQQLYSIVPSLDDSSPVIKDDENGDPRTPDVGDKVVRFLLRELILWKADTEVLTLASKIDNIDTFLRQVPWEIQNYIKFFETLGREDTLHLLRNAVCDCLLPPDSSAVRILGERICTDNETRRMTVETWDVLYQYFPDYADYTTVDFFCFRFEDVLLIRRLIALQRYSPQGYQDPLISLTEKDGVITATQIRCYLVGRMSKHDAITAKLVQDLLRRVAHYIVVVYETSGDGCGPSKVTHQTDVLDDNLWVKRNRSADTHARLDQTGWSVEWSLENIRNDVRFVQSHLERNMVKDYVEILIIDRHSGRTFSLHSLVSDALTMLLHDPSEEEIMRSAVRKSIPEAEQTRWIDACSSAGASTEDRDVGDVHYEGARVRAWDVQQEQPNLIRGALELVPSLRGRRLICKILDQMEASGVISRITEPHKTYSRPILLHGTDGLEDLYFHYDFGSVDENALALGPLGTATAPDSLSQFARAFQAAHPGAIFAKGRVNVHYCAWPMPAVFPTRLGVPTFRTSEGYLYRWNVLPFDFPLSQRVWQGFVNHTINKVFPFAQCVGTTLLVAATSPEEANKNLALVTGATKRKGLNLTIPHISRWTGDIDCLALSALWAGISPVLQ</sequence>
<dbReference type="AlphaFoldDB" id="A0A319C3C3"/>
<gene>
    <name evidence="2" type="ORF">BO82DRAFT_377056</name>
</gene>
<dbReference type="EMBL" id="KZ821727">
    <property type="protein sequence ID" value="PYH78597.1"/>
    <property type="molecule type" value="Genomic_DNA"/>
</dbReference>
<dbReference type="GeneID" id="37140302"/>
<protein>
    <submittedName>
        <fullName evidence="2">Uncharacterized protein</fullName>
    </submittedName>
</protein>